<evidence type="ECO:0000256" key="2">
    <source>
        <dbReference type="ARBA" id="ARBA00022801"/>
    </source>
</evidence>
<sequence>MKLIKIILLLFTVSIVHVQGHTAFWENAFRTPSDDVRVGTFWYWVSDNISCEGVVADLNAMKKAGINLAFIGFIGPSTHHNANYPYGKVKFMSEEWWNILHTALKTASDLDIEIGIFNSPGWSQSGGPWVKPEQSMRYLASTSIEVSGPRKIEEILPTASKDFQDVKVLAFKFDRNNLFDMLGSKVVTSDNIHSVSAEEGELLQLPLEESYLSLSLPTDTVAQAIMIYPGEFLDTHCTLQVEEDGTYKVIKEFSVNRDASLSYATGFDQKSPVVELFPETKGKEFRLLFNKTKGKSEISSLILTSAPVIQRYPGKTFAKIEGKGKMPEMRIDTSLFVNPDEVFDLSECLAPDGTIHWNVPDGKWIILRMGMISTGAINSPASPEATGLETDKLSKKHITTHFEEFLGKIYKRIPAEDRKCWKYTVLDSYEKGGQNITDDMLESFKQCYGYDPVPFLPTYYGYPVGDMERSERFLWDMRRWVADKTAYEYVAGLREASHKYGLRTWLENYGHGGFSAEFLQYGGQSDEVSSEFWNDRHTAEKRAAASCAHIYNKPLVWAEAFTNEGRNGSAFKRYPGMLKRYGDLAFATGVNSMMLHVYIQQYDNDEYPGVDAWFGTEFNRKNTWFSQIDMFVKYLKRTSFMLQQGLSVADVAYYIGEDTPIMTGVMEPKLPKGYYFDFINSEVLINELEVVDGRLVLPHGISYRVLVLPPQKMMRPQVLQKLEKLVAGGATVIGIPPSCSPSLQDYPCCDKVVQGLAAKMWSLSLLAQKDGQKVIPYGKGRILMNMTLEEAFDLLKVLPDCRLGQNDPVLYAHRTLKDKMEIYFLTNQGNEAISICPQFRVKGMQPELWDAVTGNIRTLPEFEQKRETTIVPLRLEAGESTFIVFRKQSEQATDPNDGTASNFPEPRELLTVTTPWKVNFESDRIKRGPSEVVFDQLTDWTQNEDERIKFFSGNANYQTEVKLEKISVGKLYLDLGKVYAMAKVRINGKDVGGVWTAPYRVDITDAVQEGVNKIEVEVVNTWLNRILGDLRLSEKECRVIPHTVPWKTETPLQRSGLLGPVRILTINYY</sequence>
<dbReference type="Proteomes" id="UP000260640">
    <property type="component" value="Unassembled WGS sequence"/>
</dbReference>
<reference evidence="6 7" key="1">
    <citation type="submission" date="2018-08" db="EMBL/GenBank/DDBJ databases">
        <title>A genome reference for cultivated species of the human gut microbiota.</title>
        <authorList>
            <person name="Zou Y."/>
            <person name="Xue W."/>
            <person name="Luo G."/>
        </authorList>
    </citation>
    <scope>NUCLEOTIDE SEQUENCE [LARGE SCALE GENOMIC DNA]</scope>
    <source>
        <strain evidence="6 7">TM05-16</strain>
    </source>
</reference>
<reference evidence="5 8" key="2">
    <citation type="submission" date="2020-04" db="EMBL/GenBank/DDBJ databases">
        <title>A novel gut-associated lysogenic phage, Bacteroides phage BV01, alters the host transcriptome and bile acid metabolism in Bacteroides vulgatus.</title>
        <authorList>
            <person name="Campbell D.E."/>
            <person name="Ly L."/>
            <person name="Ridlon J.M."/>
            <person name="Hsiao A."/>
            <person name="Degnan P.H."/>
        </authorList>
    </citation>
    <scope>NUCLEOTIDE SEQUENCE [LARGE SCALE GENOMIC DNA]</scope>
    <source>
        <strain evidence="5 8">VPI-BV8526</strain>
    </source>
</reference>
<dbReference type="EMBL" id="QSPP01000028">
    <property type="protein sequence ID" value="RGJ87346.1"/>
    <property type="molecule type" value="Genomic_DNA"/>
</dbReference>
<feature type="chain" id="PRO_5036074744" evidence="3">
    <location>
        <begin position="19"/>
        <end position="1069"/>
    </location>
</feature>
<protein>
    <submittedName>
        <fullName evidence="5">Glycoside hydrolase family 2</fullName>
    </submittedName>
</protein>
<dbReference type="Pfam" id="PF22666">
    <property type="entry name" value="Glyco_hydro_2_N2"/>
    <property type="match status" value="1"/>
</dbReference>
<dbReference type="SUPFAM" id="SSF49785">
    <property type="entry name" value="Galactose-binding domain-like"/>
    <property type="match status" value="1"/>
</dbReference>
<name>A0A397WJS9_PHOVU</name>
<dbReference type="GO" id="GO:0004553">
    <property type="term" value="F:hydrolase activity, hydrolyzing O-glycosyl compounds"/>
    <property type="evidence" value="ECO:0007669"/>
    <property type="project" value="UniProtKB-ARBA"/>
</dbReference>
<dbReference type="Proteomes" id="UP000583639">
    <property type="component" value="Unassembled WGS sequence"/>
</dbReference>
<evidence type="ECO:0000256" key="1">
    <source>
        <dbReference type="ARBA" id="ARBA00022729"/>
    </source>
</evidence>
<dbReference type="InterPro" id="IPR054593">
    <property type="entry name" value="Beta-mannosidase-like_N2"/>
</dbReference>
<feature type="domain" description="Beta-mannosidase-like galactose-binding" evidence="4">
    <location>
        <begin position="943"/>
        <end position="1023"/>
    </location>
</feature>
<dbReference type="Gene3D" id="2.60.120.260">
    <property type="entry name" value="Galactose-binding domain-like"/>
    <property type="match status" value="1"/>
</dbReference>
<evidence type="ECO:0000313" key="8">
    <source>
        <dbReference type="Proteomes" id="UP000583639"/>
    </source>
</evidence>
<evidence type="ECO:0000313" key="7">
    <source>
        <dbReference type="Proteomes" id="UP000260640"/>
    </source>
</evidence>
<accession>A0A397WJS9</accession>
<evidence type="ECO:0000256" key="3">
    <source>
        <dbReference type="SAM" id="SignalP"/>
    </source>
</evidence>
<dbReference type="RefSeq" id="WP_117699892.1">
    <property type="nucleotide sequence ID" value="NZ_CP096965.1"/>
</dbReference>
<proteinExistence type="predicted"/>
<dbReference type="EMBL" id="JABDSI010000133">
    <property type="protein sequence ID" value="NMW41865.1"/>
    <property type="molecule type" value="Genomic_DNA"/>
</dbReference>
<organism evidence="5 8">
    <name type="scientific">Phocaeicola vulgatus</name>
    <name type="common">Bacteroides vulgatus</name>
    <dbReference type="NCBI Taxonomy" id="821"/>
    <lineage>
        <taxon>Bacteria</taxon>
        <taxon>Pseudomonadati</taxon>
        <taxon>Bacteroidota</taxon>
        <taxon>Bacteroidia</taxon>
        <taxon>Bacteroidales</taxon>
        <taxon>Bacteroidaceae</taxon>
        <taxon>Phocaeicola</taxon>
    </lineage>
</organism>
<dbReference type="NCBIfam" id="NF045579">
    <property type="entry name" value="rhamnoside_JR"/>
    <property type="match status" value="1"/>
</dbReference>
<evidence type="ECO:0000313" key="5">
    <source>
        <dbReference type="EMBL" id="NMW41865.1"/>
    </source>
</evidence>
<evidence type="ECO:0000313" key="6">
    <source>
        <dbReference type="EMBL" id="RGJ87346.1"/>
    </source>
</evidence>
<keyword evidence="2 5" id="KW-0378">Hydrolase</keyword>
<keyword evidence="1 3" id="KW-0732">Signal</keyword>
<dbReference type="AlphaFoldDB" id="A0A397WJS9"/>
<dbReference type="PANTHER" id="PTHR43817">
    <property type="entry name" value="GLYCOSYL HYDROLASE"/>
    <property type="match status" value="1"/>
</dbReference>
<feature type="signal peptide" evidence="3">
    <location>
        <begin position="1"/>
        <end position="18"/>
    </location>
</feature>
<dbReference type="Pfam" id="PF17132">
    <property type="entry name" value="Glyco_hydro_106"/>
    <property type="match status" value="1"/>
</dbReference>
<gene>
    <name evidence="6" type="ORF">DXD46_10720</name>
    <name evidence="5" type="ORF">HKQ55_17490</name>
</gene>
<evidence type="ECO:0000259" key="4">
    <source>
        <dbReference type="Pfam" id="PF22666"/>
    </source>
</evidence>
<dbReference type="InterPro" id="IPR008979">
    <property type="entry name" value="Galactose-bd-like_sf"/>
</dbReference>
<comment type="caution">
    <text evidence="5">The sequence shown here is derived from an EMBL/GenBank/DDBJ whole genome shotgun (WGS) entry which is preliminary data.</text>
</comment>
<dbReference type="PANTHER" id="PTHR43817:SF1">
    <property type="entry name" value="HYDROLASE, FAMILY 43, PUTATIVE (AFU_ORTHOLOGUE AFUA_3G01660)-RELATED"/>
    <property type="match status" value="1"/>
</dbReference>